<dbReference type="AlphaFoldDB" id="A0A2V5KPN9"/>
<organism evidence="2 3">
    <name type="scientific">Paenibacillus flagellatus</name>
    <dbReference type="NCBI Taxonomy" id="2211139"/>
    <lineage>
        <taxon>Bacteria</taxon>
        <taxon>Bacillati</taxon>
        <taxon>Bacillota</taxon>
        <taxon>Bacilli</taxon>
        <taxon>Bacillales</taxon>
        <taxon>Paenibacillaceae</taxon>
        <taxon>Paenibacillus</taxon>
    </lineage>
</organism>
<sequence length="416" mass="46193">MKEKSDQAGERQEFERFRQKLTELAESGYQESVTGELYGIAKRWSERGDGGLLLRSVEWAEAHVRPSDPRHWNQVNHVLDRLDLYAVQLAAESDALAWVVRLLTERRGADSAFPRNAALYDLPYFMAVIADNRPSDELHRLLDRAAGNERVPFEASALLLCEMAVRGKADESHAAVRRIREKLQEAGHPLSRLPLRVTMLERDLPLRLYGPDGSGGHSTPFGPIRRAGKTDREAARGLAERTAIMPAAFRSIHTAEEAERMEAAVRNWRERSNGRSEAAVFEFADRFEPEHVTPGLLLRLGLASLHGAAPETVLLRPLPADRMFVFLYGAAANGGAYSSGGHNAYGRLDAWRSAMALAGVPDDADIPSAIERIEGCHWSYFEAPTPWFRQVAWDVGIVALRPDGRTLAVLAATDTD</sequence>
<dbReference type="Proteomes" id="UP000247476">
    <property type="component" value="Unassembled WGS sequence"/>
</dbReference>
<accession>A0A2V5KPN9</accession>
<comment type="caution">
    <text evidence="2">The sequence shown here is derived from an EMBL/GenBank/DDBJ whole genome shotgun (WGS) entry which is preliminary data.</text>
</comment>
<evidence type="ECO:0000313" key="3">
    <source>
        <dbReference type="Proteomes" id="UP000247476"/>
    </source>
</evidence>
<proteinExistence type="predicted"/>
<keyword evidence="3" id="KW-1185">Reference proteome</keyword>
<feature type="region of interest" description="Disordered" evidence="1">
    <location>
        <begin position="211"/>
        <end position="233"/>
    </location>
</feature>
<dbReference type="RefSeq" id="WP_110838521.1">
    <property type="nucleotide sequence ID" value="NZ_QJVJ01000001.1"/>
</dbReference>
<name>A0A2V5KPN9_9BACL</name>
<dbReference type="OrthoDB" id="3872040at2"/>
<gene>
    <name evidence="2" type="ORF">DLM86_03340</name>
</gene>
<protein>
    <submittedName>
        <fullName evidence="2">Uncharacterized protein</fullName>
    </submittedName>
</protein>
<dbReference type="Pfam" id="PF19681">
    <property type="entry name" value="DUF6183"/>
    <property type="match status" value="1"/>
</dbReference>
<dbReference type="InterPro" id="IPR045756">
    <property type="entry name" value="DUF6183"/>
</dbReference>
<dbReference type="EMBL" id="QJVJ01000001">
    <property type="protein sequence ID" value="PYI57480.1"/>
    <property type="molecule type" value="Genomic_DNA"/>
</dbReference>
<evidence type="ECO:0000313" key="2">
    <source>
        <dbReference type="EMBL" id="PYI57480.1"/>
    </source>
</evidence>
<evidence type="ECO:0000256" key="1">
    <source>
        <dbReference type="SAM" id="MobiDB-lite"/>
    </source>
</evidence>
<reference evidence="2 3" key="1">
    <citation type="submission" date="2018-05" db="EMBL/GenBank/DDBJ databases">
        <title>Paenibacillus flagellatus sp. nov., isolated from selenium mineral soil.</title>
        <authorList>
            <person name="Dai X."/>
        </authorList>
    </citation>
    <scope>NUCLEOTIDE SEQUENCE [LARGE SCALE GENOMIC DNA]</scope>
    <source>
        <strain evidence="2 3">DXL2</strain>
    </source>
</reference>